<evidence type="ECO:0000256" key="5">
    <source>
        <dbReference type="ARBA" id="ARBA00029440"/>
    </source>
</evidence>
<dbReference type="GeneID" id="1441967"/>
<dbReference type="InterPro" id="IPR018528">
    <property type="entry name" value="Preph_deHydtase_CS"/>
</dbReference>
<reference evidence="8 9" key="2">
    <citation type="journal article" date="2000" name="Proc. Natl. Acad. Sci. U.S.A.">
        <title>Archaeal adaptation to higher temperatures revealed by genomic sequence of Thermoplasma volcanium.</title>
        <authorList>
            <person name="Kawashima T."/>
            <person name="Amano N."/>
            <person name="Koike H."/>
            <person name="Makino S."/>
            <person name="Higuchi S."/>
            <person name="Kawashima-Ohya Y."/>
            <person name="Watanabe K."/>
            <person name="Yamazaki M."/>
            <person name="Kanehori K."/>
            <person name="Kawamoto T."/>
            <person name="Nunoshiba T."/>
            <person name="Yamamoto Y."/>
            <person name="Aramaki H."/>
            <person name="Makino K."/>
            <person name="Suzuki M."/>
        </authorList>
    </citation>
    <scope>NUCLEOTIDE SEQUENCE [LARGE SCALE GENOMIC DNA]</scope>
    <source>
        <strain evidence="9">ATCC 51530 / DSM 4299 / JCM 9571 / NBRC 15438 / GSS1</strain>
    </source>
</reference>
<gene>
    <name evidence="8" type="ORF">TVG0891777</name>
</gene>
<dbReference type="CDD" id="cd13532">
    <property type="entry name" value="PBP2_PDT_like"/>
    <property type="match status" value="1"/>
</dbReference>
<dbReference type="OrthoDB" id="8755at2157"/>
<evidence type="ECO:0000259" key="6">
    <source>
        <dbReference type="PROSITE" id="PS51171"/>
    </source>
</evidence>
<dbReference type="InterPro" id="IPR002912">
    <property type="entry name" value="ACT_dom"/>
</dbReference>
<dbReference type="PROSITE" id="PS51671">
    <property type="entry name" value="ACT"/>
    <property type="match status" value="1"/>
</dbReference>
<dbReference type="HOGENOM" id="CLU_035008_0_2_2"/>
<dbReference type="RefSeq" id="WP_010917119.1">
    <property type="nucleotide sequence ID" value="NC_002689.2"/>
</dbReference>
<protein>
    <submittedName>
        <fullName evidence="8">Prephenate dehydratase</fullName>
    </submittedName>
</protein>
<proteinExistence type="predicted"/>
<dbReference type="PROSITE" id="PS51171">
    <property type="entry name" value="PREPHENATE_DEHYDR_3"/>
    <property type="match status" value="1"/>
</dbReference>
<keyword evidence="3" id="KW-0584">Phenylalanine biosynthesis</keyword>
<accession>Q97AD5</accession>
<evidence type="ECO:0000256" key="4">
    <source>
        <dbReference type="ARBA" id="ARBA00023239"/>
    </source>
</evidence>
<comment type="pathway">
    <text evidence="5">Amino-acid biosynthesis.</text>
</comment>
<evidence type="ECO:0000313" key="9">
    <source>
        <dbReference type="Proteomes" id="UP000001017"/>
    </source>
</evidence>
<reference evidence="8 9" key="1">
    <citation type="journal article" date="1999" name="Proc. Jpn. Acad.">
        <title>Determination of the complete genomic DNA sequence of Thermoplasma volvanium GSS1.</title>
        <authorList>
            <person name="Kawashima T."/>
            <person name="Yamamoto Y."/>
            <person name="Aramaki H."/>
            <person name="Nunoshiba T."/>
            <person name="Kawamoto T."/>
            <person name="Watanabe K."/>
            <person name="Yamazaki M."/>
            <person name="Kanehori K."/>
            <person name="Amano N."/>
            <person name="Ohya Y."/>
            <person name="Makino K."/>
            <person name="Suzuki M."/>
        </authorList>
    </citation>
    <scope>NUCLEOTIDE SEQUENCE [LARGE SCALE GENOMIC DNA]</scope>
    <source>
        <strain evidence="9">ATCC 51530 / DSM 4299 / JCM 9571 / NBRC 15438 / GSS1</strain>
    </source>
</reference>
<dbReference type="Gene3D" id="3.30.70.260">
    <property type="match status" value="1"/>
</dbReference>
<dbReference type="AlphaFoldDB" id="Q97AD5"/>
<dbReference type="InterPro" id="IPR001086">
    <property type="entry name" value="Preph_deHydtase"/>
</dbReference>
<keyword evidence="9" id="KW-1185">Reference proteome</keyword>
<feature type="domain" description="ACT" evidence="7">
    <location>
        <begin position="185"/>
        <end position="259"/>
    </location>
</feature>
<dbReference type="Gene3D" id="3.40.190.10">
    <property type="entry name" value="Periplasmic binding protein-like II"/>
    <property type="match status" value="2"/>
</dbReference>
<feature type="domain" description="Prephenate dehydratase" evidence="6">
    <location>
        <begin position="2"/>
        <end position="173"/>
    </location>
</feature>
<evidence type="ECO:0000256" key="2">
    <source>
        <dbReference type="ARBA" id="ARBA00023141"/>
    </source>
</evidence>
<dbReference type="SUPFAM" id="SSF53850">
    <property type="entry name" value="Periplasmic binding protein-like II"/>
    <property type="match status" value="1"/>
</dbReference>
<dbReference type="CDD" id="cd04905">
    <property type="entry name" value="ACT_CM-PDT"/>
    <property type="match status" value="1"/>
</dbReference>
<evidence type="ECO:0000313" key="8">
    <source>
        <dbReference type="EMBL" id="BAB60017.1"/>
    </source>
</evidence>
<evidence type="ECO:0000256" key="3">
    <source>
        <dbReference type="ARBA" id="ARBA00023222"/>
    </source>
</evidence>
<dbReference type="PROSITE" id="PS00858">
    <property type="entry name" value="PREPHENATE_DEHYDR_2"/>
    <property type="match status" value="1"/>
</dbReference>
<dbReference type="Pfam" id="PF00800">
    <property type="entry name" value="PDT"/>
    <property type="match status" value="1"/>
</dbReference>
<dbReference type="Proteomes" id="UP000001017">
    <property type="component" value="Chromosome"/>
</dbReference>
<organism evidence="8 9">
    <name type="scientific">Thermoplasma volcanium (strain ATCC 51530 / DSM 4299 / JCM 9571 / NBRC 15438 / GSS1)</name>
    <dbReference type="NCBI Taxonomy" id="273116"/>
    <lineage>
        <taxon>Archaea</taxon>
        <taxon>Methanobacteriati</taxon>
        <taxon>Thermoplasmatota</taxon>
        <taxon>Thermoplasmata</taxon>
        <taxon>Thermoplasmatales</taxon>
        <taxon>Thermoplasmataceae</taxon>
        <taxon>Thermoplasma</taxon>
    </lineage>
</organism>
<dbReference type="GO" id="GO:0004664">
    <property type="term" value="F:prephenate dehydratase activity"/>
    <property type="evidence" value="ECO:0007669"/>
    <property type="project" value="InterPro"/>
</dbReference>
<dbReference type="SUPFAM" id="SSF55021">
    <property type="entry name" value="ACT-like"/>
    <property type="match status" value="1"/>
</dbReference>
<dbReference type="PANTHER" id="PTHR21022:SF19">
    <property type="entry name" value="PREPHENATE DEHYDRATASE-RELATED"/>
    <property type="match status" value="1"/>
</dbReference>
<keyword evidence="2" id="KW-0057">Aromatic amino acid biosynthesis</keyword>
<dbReference type="PhylomeDB" id="Q97AD5"/>
<dbReference type="STRING" id="273116.gene:9381667"/>
<dbReference type="PANTHER" id="PTHR21022">
    <property type="entry name" value="PREPHENATE DEHYDRATASE P PROTEIN"/>
    <property type="match status" value="1"/>
</dbReference>
<keyword evidence="4" id="KW-0456">Lyase</keyword>
<evidence type="ECO:0000259" key="7">
    <source>
        <dbReference type="PROSITE" id="PS51671"/>
    </source>
</evidence>
<dbReference type="KEGG" id="tvo:TVG0891777"/>
<name>Q97AD5_THEVO</name>
<dbReference type="GO" id="GO:0005737">
    <property type="term" value="C:cytoplasm"/>
    <property type="evidence" value="ECO:0007669"/>
    <property type="project" value="TreeGrafter"/>
</dbReference>
<dbReference type="eggNOG" id="arCOG00255">
    <property type="taxonomic scope" value="Archaea"/>
</dbReference>
<dbReference type="InterPro" id="IPR045865">
    <property type="entry name" value="ACT-like_dom_sf"/>
</dbReference>
<sequence>MSTGYLGPKMSYSFLATSKMGYNDGVPFKTIFDLFDAVEKGGIDRAVVPVENSLEGQVGQTLDLLFSKDVSIIEEYYLRVVHCIAATDNADVKIVHSHPQALMQCSNYIEKHGYAVIEETSTTAGIEKLFNEQNKGHAVICSEEAASACKLTILDRDIGNEHDNFTRFFVITKKGLAKPQGDKISIAFTLLNKPGSLASIVDVLAKYGIDMTKIESRPIKFNPFSYIFYIDFIDNGFSKQAMDEISQKTVSLKILGKYRKAIGPVMKQ</sequence>
<evidence type="ECO:0000256" key="1">
    <source>
        <dbReference type="ARBA" id="ARBA00022605"/>
    </source>
</evidence>
<dbReference type="EMBL" id="BA000011">
    <property type="protein sequence ID" value="BAB60017.1"/>
    <property type="molecule type" value="Genomic_DNA"/>
</dbReference>
<dbReference type="GO" id="GO:0009094">
    <property type="term" value="P:L-phenylalanine biosynthetic process"/>
    <property type="evidence" value="ECO:0007669"/>
    <property type="project" value="UniProtKB-KW"/>
</dbReference>
<keyword evidence="1" id="KW-0028">Amino-acid biosynthesis</keyword>
<dbReference type="PaxDb" id="273116-14325092"/>
<dbReference type="NCBIfam" id="NF008865">
    <property type="entry name" value="PRK11898.1"/>
    <property type="match status" value="1"/>
</dbReference>